<dbReference type="HOGENOM" id="CLU_837918_0_0_1"/>
<feature type="region of interest" description="Disordered" evidence="1">
    <location>
        <begin position="155"/>
        <end position="332"/>
    </location>
</feature>
<feature type="compositionally biased region" description="Basic and acidic residues" evidence="1">
    <location>
        <begin position="229"/>
        <end position="248"/>
    </location>
</feature>
<reference evidence="3" key="1">
    <citation type="journal article" date="2013" name="Nature">
        <title>Pan genome of the phytoplankton Emiliania underpins its global distribution.</title>
        <authorList>
            <person name="Read B.A."/>
            <person name="Kegel J."/>
            <person name="Klute M.J."/>
            <person name="Kuo A."/>
            <person name="Lefebvre S.C."/>
            <person name="Maumus F."/>
            <person name="Mayer C."/>
            <person name="Miller J."/>
            <person name="Monier A."/>
            <person name="Salamov A."/>
            <person name="Young J."/>
            <person name="Aguilar M."/>
            <person name="Claverie J.M."/>
            <person name="Frickenhaus S."/>
            <person name="Gonzalez K."/>
            <person name="Herman E.K."/>
            <person name="Lin Y.C."/>
            <person name="Napier J."/>
            <person name="Ogata H."/>
            <person name="Sarno A.F."/>
            <person name="Shmutz J."/>
            <person name="Schroeder D."/>
            <person name="de Vargas C."/>
            <person name="Verret F."/>
            <person name="von Dassow P."/>
            <person name="Valentin K."/>
            <person name="Van de Peer Y."/>
            <person name="Wheeler G."/>
            <person name="Dacks J.B."/>
            <person name="Delwiche C.F."/>
            <person name="Dyhrman S.T."/>
            <person name="Glockner G."/>
            <person name="John U."/>
            <person name="Richards T."/>
            <person name="Worden A.Z."/>
            <person name="Zhang X."/>
            <person name="Grigoriev I.V."/>
            <person name="Allen A.E."/>
            <person name="Bidle K."/>
            <person name="Borodovsky M."/>
            <person name="Bowler C."/>
            <person name="Brownlee C."/>
            <person name="Cock J.M."/>
            <person name="Elias M."/>
            <person name="Gladyshev V.N."/>
            <person name="Groth M."/>
            <person name="Guda C."/>
            <person name="Hadaegh A."/>
            <person name="Iglesias-Rodriguez M.D."/>
            <person name="Jenkins J."/>
            <person name="Jones B.M."/>
            <person name="Lawson T."/>
            <person name="Leese F."/>
            <person name="Lindquist E."/>
            <person name="Lobanov A."/>
            <person name="Lomsadze A."/>
            <person name="Malik S.B."/>
            <person name="Marsh M.E."/>
            <person name="Mackinder L."/>
            <person name="Mock T."/>
            <person name="Mueller-Roeber B."/>
            <person name="Pagarete A."/>
            <person name="Parker M."/>
            <person name="Probert I."/>
            <person name="Quesneville H."/>
            <person name="Raines C."/>
            <person name="Rensing S.A."/>
            <person name="Riano-Pachon D.M."/>
            <person name="Richier S."/>
            <person name="Rokitta S."/>
            <person name="Shiraiwa Y."/>
            <person name="Soanes D.M."/>
            <person name="van der Giezen M."/>
            <person name="Wahlund T.M."/>
            <person name="Williams B."/>
            <person name="Wilson W."/>
            <person name="Wolfe G."/>
            <person name="Wurch L.L."/>
        </authorList>
    </citation>
    <scope>NUCLEOTIDE SEQUENCE</scope>
</reference>
<evidence type="ECO:0000313" key="3">
    <source>
        <dbReference type="Proteomes" id="UP000013827"/>
    </source>
</evidence>
<dbReference type="KEGG" id="ehx:EMIHUDRAFT_211078"/>
<dbReference type="AlphaFoldDB" id="A0A0D3IXP4"/>
<evidence type="ECO:0008006" key="4">
    <source>
        <dbReference type="Google" id="ProtNLM"/>
    </source>
</evidence>
<dbReference type="Proteomes" id="UP000013827">
    <property type="component" value="Unassembled WGS sequence"/>
</dbReference>
<evidence type="ECO:0000256" key="1">
    <source>
        <dbReference type="SAM" id="MobiDB-lite"/>
    </source>
</evidence>
<accession>A0A0D3IXP4</accession>
<feature type="compositionally biased region" description="Basic residues" evidence="1">
    <location>
        <begin position="63"/>
        <end position="72"/>
    </location>
</feature>
<dbReference type="GeneID" id="17262134"/>
<dbReference type="RefSeq" id="XP_005768458.1">
    <property type="nucleotide sequence ID" value="XM_005768401.1"/>
</dbReference>
<evidence type="ECO:0000313" key="2">
    <source>
        <dbReference type="EnsemblProtists" id="EOD16029"/>
    </source>
</evidence>
<feature type="compositionally biased region" description="Basic and acidic residues" evidence="1">
    <location>
        <begin position="191"/>
        <end position="210"/>
    </location>
</feature>
<name>A0A0D3IXP4_EMIH1</name>
<proteinExistence type="predicted"/>
<keyword evidence="3" id="KW-1185">Reference proteome</keyword>
<reference evidence="2" key="2">
    <citation type="submission" date="2024-10" db="UniProtKB">
        <authorList>
            <consortium name="EnsemblProtists"/>
        </authorList>
    </citation>
    <scope>IDENTIFICATION</scope>
</reference>
<dbReference type="STRING" id="2903.R1E559"/>
<dbReference type="PaxDb" id="2903-EOD16029"/>
<sequence>MEAEAEAESSERAPPTTTGGEARLTVPRPVLHTGRRSRPSAKSSEQLQLEAAAAGGGAFKARPVNRRARPAPKRVLESAGDLGVPRVPRAALTAIAEFRLSRGDAAAAPRGPHLLRPRREEHFAPFKAQPMPIFSPAAAEPPLVRSATKPAPFSLESEARSARMPVGDGWAPQPSQAVTTPRPFQLGSVERAAEYARREEEERRARDFRARPRPKSLGAPSFTPFGCRSDSRASERKAWETEATKRALADSAARARAQHEQQEQAAAEAAEARAKTSFKARPASVLRAKPFQVQRASHEPTKPVSPAFASKRRFGKSLGSAPERANTSGASR</sequence>
<feature type="region of interest" description="Disordered" evidence="1">
    <location>
        <begin position="1"/>
        <end position="73"/>
    </location>
</feature>
<dbReference type="EnsemblProtists" id="EOD16029">
    <property type="protein sequence ID" value="EOD16029"/>
    <property type="gene ID" value="EMIHUDRAFT_211078"/>
</dbReference>
<organism evidence="2 3">
    <name type="scientific">Emiliania huxleyi (strain CCMP1516)</name>
    <dbReference type="NCBI Taxonomy" id="280463"/>
    <lineage>
        <taxon>Eukaryota</taxon>
        <taxon>Haptista</taxon>
        <taxon>Haptophyta</taxon>
        <taxon>Prymnesiophyceae</taxon>
        <taxon>Isochrysidales</taxon>
        <taxon>Noelaerhabdaceae</taxon>
        <taxon>Emiliania</taxon>
    </lineage>
</organism>
<protein>
    <recommendedName>
        <fullName evidence="4">TPX2 C-terminal domain-containing protein</fullName>
    </recommendedName>
</protein>